<evidence type="ECO:0000256" key="4">
    <source>
        <dbReference type="ARBA" id="ARBA00023125"/>
    </source>
</evidence>
<keyword evidence="5 6" id="KW-0804">Transcription</keyword>
<keyword evidence="2 6" id="KW-0805">Transcription regulation</keyword>
<proteinExistence type="inferred from homology"/>
<accession>C2FTY9</accession>
<dbReference type="RefSeq" id="WP_003005624.1">
    <property type="nucleotide sequence ID" value="NZ_GG668631.1"/>
</dbReference>
<dbReference type="GO" id="GO:0006352">
    <property type="term" value="P:DNA-templated transcription initiation"/>
    <property type="evidence" value="ECO:0007669"/>
    <property type="project" value="InterPro"/>
</dbReference>
<feature type="domain" description="RNA polymerase sigma factor 70 region 4 type 2" evidence="8">
    <location>
        <begin position="125"/>
        <end position="175"/>
    </location>
</feature>
<dbReference type="PANTHER" id="PTHR43133">
    <property type="entry name" value="RNA POLYMERASE ECF-TYPE SIGMA FACTO"/>
    <property type="match status" value="1"/>
</dbReference>
<dbReference type="CDD" id="cd06171">
    <property type="entry name" value="Sigma70_r4"/>
    <property type="match status" value="1"/>
</dbReference>
<protein>
    <recommendedName>
        <fullName evidence="6">RNA polymerase sigma factor</fullName>
    </recommendedName>
</protein>
<dbReference type="NCBIfam" id="TIGR02937">
    <property type="entry name" value="sigma70-ECF"/>
    <property type="match status" value="1"/>
</dbReference>
<feature type="domain" description="RNA polymerase sigma-70 region 2" evidence="7">
    <location>
        <begin position="29"/>
        <end position="94"/>
    </location>
</feature>
<sequence>MALKLLYNEIDLLIKISKGDEHALAVFLKSHSGHVYSFALKLTRSRELAEEVVQDVFLNIWLSRSKLDEVHNAEAYLNRITRNVSLNVLRKIARSVIIAGVFEDDAEYPDDNTRELLDLKDSQWILQQAIDKLPKQQKKVYQLCHEQGLTYDQAAAQLEISCSTVNFHIKEALKNIRKSLKEMGISTVLFTLMNF</sequence>
<dbReference type="Proteomes" id="UP000006241">
    <property type="component" value="Unassembled WGS sequence"/>
</dbReference>
<dbReference type="InterPro" id="IPR014327">
    <property type="entry name" value="RNA_pol_sigma70_bacteroid"/>
</dbReference>
<dbReference type="InterPro" id="IPR013249">
    <property type="entry name" value="RNA_pol_sigma70_r4_t2"/>
</dbReference>
<dbReference type="InterPro" id="IPR000838">
    <property type="entry name" value="RNA_pol_sigma70_ECF_CS"/>
</dbReference>
<evidence type="ECO:0000259" key="7">
    <source>
        <dbReference type="Pfam" id="PF04542"/>
    </source>
</evidence>
<name>C2FTY9_SPHSI</name>
<evidence type="ECO:0000313" key="10">
    <source>
        <dbReference type="Proteomes" id="UP000006241"/>
    </source>
</evidence>
<evidence type="ECO:0000259" key="8">
    <source>
        <dbReference type="Pfam" id="PF08281"/>
    </source>
</evidence>
<evidence type="ECO:0000256" key="5">
    <source>
        <dbReference type="ARBA" id="ARBA00023163"/>
    </source>
</evidence>
<dbReference type="PROSITE" id="PS01063">
    <property type="entry name" value="SIGMA70_ECF"/>
    <property type="match status" value="1"/>
</dbReference>
<comment type="similarity">
    <text evidence="1 6">Belongs to the sigma-70 factor family. ECF subfamily.</text>
</comment>
<dbReference type="EMBL" id="ACHB01000018">
    <property type="protein sequence ID" value="EEI93619.1"/>
    <property type="molecule type" value="Genomic_DNA"/>
</dbReference>
<dbReference type="InterPro" id="IPR014284">
    <property type="entry name" value="RNA_pol_sigma-70_dom"/>
</dbReference>
<comment type="caution">
    <text evidence="9">The sequence shown here is derived from an EMBL/GenBank/DDBJ whole genome shotgun (WGS) entry which is preliminary data.</text>
</comment>
<dbReference type="InterPro" id="IPR036388">
    <property type="entry name" value="WH-like_DNA-bd_sf"/>
</dbReference>
<dbReference type="InterPro" id="IPR007627">
    <property type="entry name" value="RNA_pol_sigma70_r2"/>
</dbReference>
<dbReference type="InterPro" id="IPR013325">
    <property type="entry name" value="RNA_pol_sigma_r2"/>
</dbReference>
<dbReference type="Gene3D" id="1.10.10.10">
    <property type="entry name" value="Winged helix-like DNA-binding domain superfamily/Winged helix DNA-binding domain"/>
    <property type="match status" value="1"/>
</dbReference>
<dbReference type="Pfam" id="PF04542">
    <property type="entry name" value="Sigma70_r2"/>
    <property type="match status" value="1"/>
</dbReference>
<evidence type="ECO:0000256" key="1">
    <source>
        <dbReference type="ARBA" id="ARBA00010641"/>
    </source>
</evidence>
<keyword evidence="3 6" id="KW-0731">Sigma factor</keyword>
<evidence type="ECO:0000256" key="2">
    <source>
        <dbReference type="ARBA" id="ARBA00023015"/>
    </source>
</evidence>
<dbReference type="Pfam" id="PF08281">
    <property type="entry name" value="Sigma70_r4_2"/>
    <property type="match status" value="1"/>
</dbReference>
<organism evidence="9 10">
    <name type="scientific">Sphingobacterium spiritivorum ATCC 33300</name>
    <dbReference type="NCBI Taxonomy" id="525372"/>
    <lineage>
        <taxon>Bacteria</taxon>
        <taxon>Pseudomonadati</taxon>
        <taxon>Bacteroidota</taxon>
        <taxon>Sphingobacteriia</taxon>
        <taxon>Sphingobacteriales</taxon>
        <taxon>Sphingobacteriaceae</taxon>
        <taxon>Sphingobacterium</taxon>
    </lineage>
</organism>
<dbReference type="InterPro" id="IPR013324">
    <property type="entry name" value="RNA_pol_sigma_r3/r4-like"/>
</dbReference>
<gene>
    <name evidence="9" type="ORF">HMPREF0765_0771</name>
</gene>
<evidence type="ECO:0000256" key="3">
    <source>
        <dbReference type="ARBA" id="ARBA00023082"/>
    </source>
</evidence>
<dbReference type="Gene3D" id="1.10.1740.10">
    <property type="match status" value="1"/>
</dbReference>
<keyword evidence="4 6" id="KW-0238">DNA-binding</keyword>
<dbReference type="SUPFAM" id="SSF88946">
    <property type="entry name" value="Sigma2 domain of RNA polymerase sigma factors"/>
    <property type="match status" value="1"/>
</dbReference>
<reference evidence="9 10" key="1">
    <citation type="submission" date="2009-01" db="EMBL/GenBank/DDBJ databases">
        <authorList>
            <person name="Qin X."/>
            <person name="Bachman B."/>
            <person name="Battles P."/>
            <person name="Bell A."/>
            <person name="Bess C."/>
            <person name="Bickham C."/>
            <person name="Chaboub L."/>
            <person name="Chen D."/>
            <person name="Coyle M."/>
            <person name="Deiros D.R."/>
            <person name="Dinh H."/>
            <person name="Forbes L."/>
            <person name="Fowler G."/>
            <person name="Francisco L."/>
            <person name="Fu Q."/>
            <person name="Gubbala S."/>
            <person name="Hale W."/>
            <person name="Han Y."/>
            <person name="Hemphill L."/>
            <person name="Highlander S.K."/>
            <person name="Hirani K."/>
            <person name="Hogues M."/>
            <person name="Jackson L."/>
            <person name="Jakkamsetti A."/>
            <person name="Javaid M."/>
            <person name="Jiang H."/>
            <person name="Korchina V."/>
            <person name="Kovar C."/>
            <person name="Lara F."/>
            <person name="Lee S."/>
            <person name="Mata R."/>
            <person name="Mathew T."/>
            <person name="Moen C."/>
            <person name="Morales K."/>
            <person name="Munidasa M."/>
            <person name="Nazareth L."/>
            <person name="Ngo R."/>
            <person name="Nguyen L."/>
            <person name="Okwuonu G."/>
            <person name="Ongeri F."/>
            <person name="Patil S."/>
            <person name="Petrosino J."/>
            <person name="Pham C."/>
            <person name="Pham P."/>
            <person name="Pu L.-L."/>
            <person name="Puazo M."/>
            <person name="Raj R."/>
            <person name="Reid J."/>
            <person name="Rouhana J."/>
            <person name="Saada N."/>
            <person name="Shang Y."/>
            <person name="Simmons D."/>
            <person name="Thornton R."/>
            <person name="Warren J."/>
            <person name="Weissenberger G."/>
            <person name="Zhang J."/>
            <person name="Zhang L."/>
            <person name="Zhou C."/>
            <person name="Zhu D."/>
            <person name="Muzny D."/>
            <person name="Worley K."/>
            <person name="Gibbs R."/>
        </authorList>
    </citation>
    <scope>NUCLEOTIDE SEQUENCE [LARGE SCALE GENOMIC DNA]</scope>
    <source>
        <strain evidence="9 10">ATCC 33300</strain>
    </source>
</reference>
<dbReference type="InterPro" id="IPR039425">
    <property type="entry name" value="RNA_pol_sigma-70-like"/>
</dbReference>
<dbReference type="GO" id="GO:0003677">
    <property type="term" value="F:DNA binding"/>
    <property type="evidence" value="ECO:0007669"/>
    <property type="project" value="UniProtKB-KW"/>
</dbReference>
<evidence type="ECO:0000256" key="6">
    <source>
        <dbReference type="RuleBase" id="RU000716"/>
    </source>
</evidence>
<dbReference type="AlphaFoldDB" id="C2FTY9"/>
<dbReference type="SUPFAM" id="SSF88659">
    <property type="entry name" value="Sigma3 and sigma4 domains of RNA polymerase sigma factors"/>
    <property type="match status" value="1"/>
</dbReference>
<evidence type="ECO:0000313" key="9">
    <source>
        <dbReference type="EMBL" id="EEI93619.1"/>
    </source>
</evidence>
<dbReference type="NCBIfam" id="TIGR02985">
    <property type="entry name" value="Sig70_bacteroi1"/>
    <property type="match status" value="1"/>
</dbReference>
<dbReference type="GO" id="GO:0016987">
    <property type="term" value="F:sigma factor activity"/>
    <property type="evidence" value="ECO:0007669"/>
    <property type="project" value="UniProtKB-KW"/>
</dbReference>
<dbReference type="HOGENOM" id="CLU_047691_4_3_10"/>
<dbReference type="PANTHER" id="PTHR43133:SF46">
    <property type="entry name" value="RNA POLYMERASE SIGMA-70 FACTOR ECF SUBFAMILY"/>
    <property type="match status" value="1"/>
</dbReference>